<dbReference type="VEuPathDB" id="TriTrypDB:TM35_000072580"/>
<dbReference type="EMBL" id="NBCO01000007">
    <property type="protein sequence ID" value="ORC90834.1"/>
    <property type="molecule type" value="Genomic_DNA"/>
</dbReference>
<keyword evidence="3" id="KW-1185">Reference proteome</keyword>
<dbReference type="GeneID" id="39983484"/>
<name>A0A1X0P1K3_9TRYP</name>
<feature type="region of interest" description="Disordered" evidence="1">
    <location>
        <begin position="214"/>
        <end position="244"/>
    </location>
</feature>
<comment type="caution">
    <text evidence="2">The sequence shown here is derived from an EMBL/GenBank/DDBJ whole genome shotgun (WGS) entry which is preliminary data.</text>
</comment>
<organism evidence="2 3">
    <name type="scientific">Trypanosoma theileri</name>
    <dbReference type="NCBI Taxonomy" id="67003"/>
    <lineage>
        <taxon>Eukaryota</taxon>
        <taxon>Discoba</taxon>
        <taxon>Euglenozoa</taxon>
        <taxon>Kinetoplastea</taxon>
        <taxon>Metakinetoplastina</taxon>
        <taxon>Trypanosomatida</taxon>
        <taxon>Trypanosomatidae</taxon>
        <taxon>Trypanosoma</taxon>
    </lineage>
</organism>
<evidence type="ECO:0000256" key="1">
    <source>
        <dbReference type="SAM" id="MobiDB-lite"/>
    </source>
</evidence>
<feature type="compositionally biased region" description="Basic and acidic residues" evidence="1">
    <location>
        <begin position="226"/>
        <end position="244"/>
    </location>
</feature>
<gene>
    <name evidence="2" type="ORF">TM35_000072580</name>
</gene>
<proteinExistence type="predicted"/>
<dbReference type="Proteomes" id="UP000192257">
    <property type="component" value="Unassembled WGS sequence"/>
</dbReference>
<dbReference type="OrthoDB" id="249945at2759"/>
<evidence type="ECO:0000313" key="3">
    <source>
        <dbReference type="Proteomes" id="UP000192257"/>
    </source>
</evidence>
<reference evidence="2 3" key="1">
    <citation type="submission" date="2017-03" db="EMBL/GenBank/DDBJ databases">
        <title>An alternative strategy for trypanosome survival in the mammalian bloodstream revealed through genome and transcriptome analysis of the ubiquitous bovine parasite Trypanosoma (Megatrypanum) theileri.</title>
        <authorList>
            <person name="Kelly S."/>
            <person name="Ivens A."/>
            <person name="Mott A."/>
            <person name="O'Neill E."/>
            <person name="Emms D."/>
            <person name="Macleod O."/>
            <person name="Voorheis P."/>
            <person name="Matthews J."/>
            <person name="Matthews K."/>
            <person name="Carrington M."/>
        </authorList>
    </citation>
    <scope>NUCLEOTIDE SEQUENCE [LARGE SCALE GENOMIC DNA]</scope>
    <source>
        <strain evidence="2">Edinburgh</strain>
    </source>
</reference>
<dbReference type="AlphaFoldDB" id="A0A1X0P1K3"/>
<dbReference type="RefSeq" id="XP_028884900.1">
    <property type="nucleotide sequence ID" value="XM_029023704.1"/>
</dbReference>
<evidence type="ECO:0000313" key="2">
    <source>
        <dbReference type="EMBL" id="ORC90834.1"/>
    </source>
</evidence>
<accession>A0A1X0P1K3</accession>
<protein>
    <submittedName>
        <fullName evidence="2">Uncharacterized protein</fullName>
    </submittedName>
</protein>
<feature type="compositionally biased region" description="Polar residues" evidence="1">
    <location>
        <begin position="216"/>
        <end position="225"/>
    </location>
</feature>
<sequence>MERLPPIDSRVETLRLLYGSLVRLCLHTFASYAGRSLLARCLQRGGPATWGRQALPYAAALGAEVLLSALVCPRQYLAAVTTPRFLLDYVLTGWSDVLRRLDGFAPGKFAAYALQAFASDAEWNFGFFTWQLPSVALTLAKLCWRRRTLGPTRTRTLRVLMMLPVQVMLRAYVATFSVMIPESVGEVTESIVSAVLEGMVTSYLARHTWPLADLTDSPQTSSTDNSDGRDTGSEDSPQKREVTS</sequence>